<dbReference type="InterPro" id="IPR023631">
    <property type="entry name" value="Amidase_dom"/>
</dbReference>
<evidence type="ECO:0000313" key="3">
    <source>
        <dbReference type="Proteomes" id="UP001164965"/>
    </source>
</evidence>
<accession>A0ABY6P557</accession>
<dbReference type="RefSeq" id="WP_265384397.1">
    <property type="nucleotide sequence ID" value="NZ_CP110615.1"/>
</dbReference>
<keyword evidence="3" id="KW-1185">Reference proteome</keyword>
<dbReference type="Gene3D" id="3.90.1300.10">
    <property type="entry name" value="Amidase signature (AS) domain"/>
    <property type="match status" value="1"/>
</dbReference>
<dbReference type="InterPro" id="IPR036928">
    <property type="entry name" value="AS_sf"/>
</dbReference>
<organism evidence="2 3">
    <name type="scientific">Rhodococcus antarcticus</name>
    <dbReference type="NCBI Taxonomy" id="2987751"/>
    <lineage>
        <taxon>Bacteria</taxon>
        <taxon>Bacillati</taxon>
        <taxon>Actinomycetota</taxon>
        <taxon>Actinomycetes</taxon>
        <taxon>Mycobacteriales</taxon>
        <taxon>Nocardiaceae</taxon>
        <taxon>Rhodococcus</taxon>
    </lineage>
</organism>
<gene>
    <name evidence="2" type="ORF">RHODO2019_07785</name>
</gene>
<dbReference type="PANTHER" id="PTHR42678:SF34">
    <property type="entry name" value="OS04G0183300 PROTEIN"/>
    <property type="match status" value="1"/>
</dbReference>
<proteinExistence type="predicted"/>
<dbReference type="Proteomes" id="UP001164965">
    <property type="component" value="Chromosome"/>
</dbReference>
<sequence length="492" mass="49964">MDDVIEIDLATATIAELQQRLASGRLSSERLTGLYLDRITAVNSRGPGLHAVAALVPDVLQQARRADADRAAGRVRGPLHGIPVLVKDNIDVAGVPTTAGSVALATSMPDVDAPVVAALRRAGVVVLGKTTLTEMANFTTKGMPSGYSSLGGQVLNPYDASRTPSGSSAGSAVAAAAALAAATVGTETSGSILSPAQACSVVGVKPTVGLVSRTGIVPISATQDTAGPMARHVADAAALLGAMTGVDPEDPATAASAPHARTDYLSLLGTAALRGARLGVVADEDPVFTAALDVLRERGAVLVPVEVGDTGAPSILTRELRRDLEAYLARLPAGAPLRTLGELVDHYSANAREALKFGQTLLEASLAVDLGDPATAAAYEVDRERGVTESRAAIDSVLGAHDLVAIVSASATTGVGARAGYPSVSVPAGYSAVGREPVSLVLLGTAWSEGALLALADDYERAARVWRPPTEVNPGLFRWTALGSDPDGAGPP</sequence>
<feature type="domain" description="Amidase" evidence="1">
    <location>
        <begin position="31"/>
        <end position="307"/>
    </location>
</feature>
<name>A0ABY6P557_9NOCA</name>
<dbReference type="PANTHER" id="PTHR42678">
    <property type="entry name" value="AMIDASE"/>
    <property type="match status" value="1"/>
</dbReference>
<dbReference type="SUPFAM" id="SSF75304">
    <property type="entry name" value="Amidase signature (AS) enzymes"/>
    <property type="match status" value="1"/>
</dbReference>
<dbReference type="EMBL" id="CP110615">
    <property type="protein sequence ID" value="UZJ26293.1"/>
    <property type="molecule type" value="Genomic_DNA"/>
</dbReference>
<dbReference type="Pfam" id="PF01425">
    <property type="entry name" value="Amidase"/>
    <property type="match status" value="1"/>
</dbReference>
<reference evidence="2" key="1">
    <citation type="submission" date="2022-10" db="EMBL/GenBank/DDBJ databases">
        <title>Rhodococcus sp.75.</title>
        <authorList>
            <person name="Sun M."/>
        </authorList>
    </citation>
    <scope>NUCLEOTIDE SEQUENCE</scope>
    <source>
        <strain evidence="2">75</strain>
    </source>
</reference>
<protein>
    <submittedName>
        <fullName evidence="2">Amidase family protein</fullName>
    </submittedName>
</protein>
<evidence type="ECO:0000259" key="1">
    <source>
        <dbReference type="Pfam" id="PF01425"/>
    </source>
</evidence>
<evidence type="ECO:0000313" key="2">
    <source>
        <dbReference type="EMBL" id="UZJ26293.1"/>
    </source>
</evidence>